<sequence>MKITISAYGKFDLFRWAEGFEKKGMLHLLLTDFYGPKSRCLAWRRKDLEVVSPDKVRVFLWPRLAQPFLRKILRTDYWDSKWFDVWAARQIAGSSVVIARSSCALETIKAAKKIGAKTILYRGSSHVVFSDAIRRAEFLKWNSTYLPIDEKTIQREKEEYEAADAIFTPSSYAAGTYVAAGIDPEKMIHFPLGSENLFFGRHPEPTKEKRDIFRVLYVGNIALGKGVQYLLEAVSKIGNKKIGLILAGNVSEEMKPIMRKYADCFEYAGAVPHHKIGELYGRADIFAFPTLDDGFGQVLVEAMGFGLPVVTTDHSAGQDIIENGVNGFVVPAGSADALAEKILYLYKNPVLREEMGRNNSKKVGDLSIGVFIGRWVDFFKQAGWLEK</sequence>
<protein>
    <submittedName>
        <fullName evidence="2">Glycosyl transferase group 1</fullName>
    </submittedName>
</protein>
<keyword evidence="2" id="KW-0808">Transferase</keyword>
<name>A0A0G1UBE6_9BACT</name>
<dbReference type="Gene3D" id="3.40.50.2000">
    <property type="entry name" value="Glycogen Phosphorylase B"/>
    <property type="match status" value="2"/>
</dbReference>
<reference evidence="2 3" key="1">
    <citation type="journal article" date="2015" name="Nature">
        <title>rRNA introns, odd ribosomes, and small enigmatic genomes across a large radiation of phyla.</title>
        <authorList>
            <person name="Brown C.T."/>
            <person name="Hug L.A."/>
            <person name="Thomas B.C."/>
            <person name="Sharon I."/>
            <person name="Castelle C.J."/>
            <person name="Singh A."/>
            <person name="Wilkins M.J."/>
            <person name="Williams K.H."/>
            <person name="Banfield J.F."/>
        </authorList>
    </citation>
    <scope>NUCLEOTIDE SEQUENCE [LARGE SCALE GENOMIC DNA]</scope>
</reference>
<organism evidence="2 3">
    <name type="scientific">Candidatus Jorgensenbacteria bacterium GW2011_GWA1_48_11</name>
    <dbReference type="NCBI Taxonomy" id="1618660"/>
    <lineage>
        <taxon>Bacteria</taxon>
        <taxon>Candidatus Joergenseniibacteriota</taxon>
    </lineage>
</organism>
<evidence type="ECO:0000313" key="2">
    <source>
        <dbReference type="EMBL" id="KKU91486.1"/>
    </source>
</evidence>
<dbReference type="InterPro" id="IPR050194">
    <property type="entry name" value="Glycosyltransferase_grp1"/>
</dbReference>
<dbReference type="SUPFAM" id="SSF53756">
    <property type="entry name" value="UDP-Glycosyltransferase/glycogen phosphorylase"/>
    <property type="match status" value="1"/>
</dbReference>
<proteinExistence type="predicted"/>
<comment type="caution">
    <text evidence="2">The sequence shown here is derived from an EMBL/GenBank/DDBJ whole genome shotgun (WGS) entry which is preliminary data.</text>
</comment>
<accession>A0A0G1UBE6</accession>
<dbReference type="Proteomes" id="UP000034956">
    <property type="component" value="Unassembled WGS sequence"/>
</dbReference>
<feature type="domain" description="Glycosyl transferase family 1" evidence="1">
    <location>
        <begin position="207"/>
        <end position="361"/>
    </location>
</feature>
<dbReference type="Pfam" id="PF00534">
    <property type="entry name" value="Glycos_transf_1"/>
    <property type="match status" value="1"/>
</dbReference>
<gene>
    <name evidence="2" type="ORF">UY23_C0001G0092</name>
</gene>
<evidence type="ECO:0000259" key="1">
    <source>
        <dbReference type="Pfam" id="PF00534"/>
    </source>
</evidence>
<dbReference type="InterPro" id="IPR001296">
    <property type="entry name" value="Glyco_trans_1"/>
</dbReference>
<dbReference type="PANTHER" id="PTHR45947:SF3">
    <property type="entry name" value="SULFOQUINOVOSYL TRANSFERASE SQD2"/>
    <property type="match status" value="1"/>
</dbReference>
<dbReference type="CDD" id="cd03801">
    <property type="entry name" value="GT4_PimA-like"/>
    <property type="match status" value="1"/>
</dbReference>
<dbReference type="EMBL" id="LCPF01000001">
    <property type="protein sequence ID" value="KKU91486.1"/>
    <property type="molecule type" value="Genomic_DNA"/>
</dbReference>
<dbReference type="AlphaFoldDB" id="A0A0G1UBE6"/>
<dbReference type="GO" id="GO:0016758">
    <property type="term" value="F:hexosyltransferase activity"/>
    <property type="evidence" value="ECO:0007669"/>
    <property type="project" value="TreeGrafter"/>
</dbReference>
<dbReference type="PANTHER" id="PTHR45947">
    <property type="entry name" value="SULFOQUINOVOSYL TRANSFERASE SQD2"/>
    <property type="match status" value="1"/>
</dbReference>
<evidence type="ECO:0000313" key="3">
    <source>
        <dbReference type="Proteomes" id="UP000034956"/>
    </source>
</evidence>